<sequence>MSVLALTMAFSDLKWIKSRYGERESDPFRAFIATATTTTTTTTTTTIKDNDDDGEEYFFLKIFLLKESTENCSGMMRSTIDLLRPEDFRDDSMLRRESYVDGVAKNFKAIERELVEEVVIGFLHFLYTISVMLASILSHILYEVMAIWAKQNS</sequence>
<dbReference type="VEuPathDB" id="VectorBase:GAUT011467"/>
<protein>
    <submittedName>
        <fullName evidence="2">Uncharacterized protein</fullName>
    </submittedName>
</protein>
<feature type="transmembrane region" description="Helical" evidence="1">
    <location>
        <begin position="118"/>
        <end position="142"/>
    </location>
</feature>
<accession>A0A1A9UPS2</accession>
<proteinExistence type="predicted"/>
<keyword evidence="3" id="KW-1185">Reference proteome</keyword>
<reference evidence="2" key="1">
    <citation type="submission" date="2020-05" db="UniProtKB">
        <authorList>
            <consortium name="EnsemblMetazoa"/>
        </authorList>
    </citation>
    <scope>IDENTIFICATION</scope>
    <source>
        <strain evidence="2">TTRI</strain>
    </source>
</reference>
<keyword evidence="1" id="KW-0812">Transmembrane</keyword>
<keyword evidence="1" id="KW-0472">Membrane</keyword>
<name>A0A1A9UPS2_GLOAU</name>
<dbReference type="AlphaFoldDB" id="A0A1A9UPS2"/>
<evidence type="ECO:0000256" key="1">
    <source>
        <dbReference type="SAM" id="Phobius"/>
    </source>
</evidence>
<keyword evidence="1" id="KW-1133">Transmembrane helix</keyword>
<dbReference type="EnsemblMetazoa" id="GAUT011467-RA">
    <property type="protein sequence ID" value="GAUT011467-PA"/>
    <property type="gene ID" value="GAUT011467"/>
</dbReference>
<evidence type="ECO:0000313" key="2">
    <source>
        <dbReference type="EnsemblMetazoa" id="GAUT011467-PA"/>
    </source>
</evidence>
<evidence type="ECO:0000313" key="3">
    <source>
        <dbReference type="Proteomes" id="UP000078200"/>
    </source>
</evidence>
<dbReference type="Proteomes" id="UP000078200">
    <property type="component" value="Unassembled WGS sequence"/>
</dbReference>
<organism evidence="2 3">
    <name type="scientific">Glossina austeni</name>
    <name type="common">Savannah tsetse fly</name>
    <dbReference type="NCBI Taxonomy" id="7395"/>
    <lineage>
        <taxon>Eukaryota</taxon>
        <taxon>Metazoa</taxon>
        <taxon>Ecdysozoa</taxon>
        <taxon>Arthropoda</taxon>
        <taxon>Hexapoda</taxon>
        <taxon>Insecta</taxon>
        <taxon>Pterygota</taxon>
        <taxon>Neoptera</taxon>
        <taxon>Endopterygota</taxon>
        <taxon>Diptera</taxon>
        <taxon>Brachycera</taxon>
        <taxon>Muscomorpha</taxon>
        <taxon>Hippoboscoidea</taxon>
        <taxon>Glossinidae</taxon>
        <taxon>Glossina</taxon>
    </lineage>
</organism>